<evidence type="ECO:0000313" key="3">
    <source>
        <dbReference type="EMBL" id="WND02818.1"/>
    </source>
</evidence>
<organism evidence="3 4">
    <name type="scientific">Temperatibacter marinus</name>
    <dbReference type="NCBI Taxonomy" id="1456591"/>
    <lineage>
        <taxon>Bacteria</taxon>
        <taxon>Pseudomonadati</taxon>
        <taxon>Pseudomonadota</taxon>
        <taxon>Alphaproteobacteria</taxon>
        <taxon>Kordiimonadales</taxon>
        <taxon>Temperatibacteraceae</taxon>
        <taxon>Temperatibacter</taxon>
    </lineage>
</organism>
<dbReference type="EMBL" id="CP123872">
    <property type="protein sequence ID" value="WND02818.1"/>
    <property type="molecule type" value="Genomic_DNA"/>
</dbReference>
<proteinExistence type="predicted"/>
<evidence type="ECO:0000259" key="2">
    <source>
        <dbReference type="Pfam" id="PF01979"/>
    </source>
</evidence>
<keyword evidence="1" id="KW-0732">Signal</keyword>
<dbReference type="KEGG" id="tmk:QGN29_00380"/>
<name>A0AA52EFN7_9PROT</name>
<dbReference type="SUPFAM" id="SSF51338">
    <property type="entry name" value="Composite domain of metallo-dependent hydrolases"/>
    <property type="match status" value="1"/>
</dbReference>
<gene>
    <name evidence="3" type="ORF">QGN29_00380</name>
</gene>
<evidence type="ECO:0000256" key="1">
    <source>
        <dbReference type="SAM" id="SignalP"/>
    </source>
</evidence>
<dbReference type="SUPFAM" id="SSF51556">
    <property type="entry name" value="Metallo-dependent hydrolases"/>
    <property type="match status" value="1"/>
</dbReference>
<sequence>MYSKIKNGLMTSIALSIALPAVALEAPNKTISTTVKSPTKDKNWQVKKPNFSVKATKATLDVTEGTWMSLDVSPDGKMIAFDLLGDIYLMPIEGGKARNISSGMQWDMQPRFSPDGKRIAFTSDRAGGDNIWTMNLEGKNLYQITKEKFTLLNNPTWSKDGNYIAARKHFTTSRSLGTGEIWMYHIEGGNGLPVVKRPNKAYQKELGEPMFSADGEKIYYTQNVTSGNRFIYSQDTNKEIFNIKAVDLSTGDIETVAGGAGGAVRATPSPDGKYLAFIRRVRADSRLFIRDLETGEERMIHDTMDQDMQETWAVQGVYPNMDWTPDGQSLIFWAKGKIQRINVVSGVVKTIPFRVKDERTLYPAPQYKVDVAPESFKTKMVRFATPSPDGRYVVFESLGKLWLQGPDGKTKRLTKDKGTHHEMHPVWSNDGAAVYFSTWDDTDLGQIRGIKARGGKSKILSKKAGRYADLSVSKDGKTLYFKKQGRSALLTAAGTLNSGLYSMAAKGGEMTKIISSGSHPHEGPNGRVYFTSRGHLKSVTKGGFDIRTHASAQYANRFILSPDGTHVSWIANYHTYVAPLPKTGAKITLGTQTSGIPIARISKDGALYQGWDSSGKKIHWSIGATLKSAKVEEAFKKDFIAPSDGRDLSMQVTTDKPSTLLAIKGARLITMDATKSVIEDGTVLVQGNRIVAIGETGSIEIPAGAKTVDARGKTIIPGIIDIHAHGPYGTGDTIPQQNWDVQGHLALGVTTVHNPSSVAKLAFAAAEYQKAGQIVAPRIYSTAEIIYGAKSSYWVNINGMEDALAAVRRLKAQGAISVKNYNQPRRNQRQQVVEAARREGMMVVAEGGSLYHMDMNMIADGNTGIEHNIPVQDAYEDVYQYWSQSNVGYTPTVNVGFGAMQGETYFYQHSDVWKHPILSNFVPPKMLQAASVRRLAGPDSDYGFFQQVKVAKELMKRGVTVNIGAHGQREGLGSHWDMWQYKLGGMTEMEVLQTATINPARYMGMEDDLGSLEKGKLADLLILDANPLEDIFNTDNIHRIMLNGRLYDTNLNETITGNHKQRPFYWQGKAESEIR</sequence>
<dbReference type="Pfam" id="PF01979">
    <property type="entry name" value="Amidohydro_1"/>
    <property type="match status" value="1"/>
</dbReference>
<feature type="signal peptide" evidence="1">
    <location>
        <begin position="1"/>
        <end position="23"/>
    </location>
</feature>
<accession>A0AA52EFN7</accession>
<dbReference type="Gene3D" id="3.40.50.10910">
    <property type="entry name" value="Amidohydrolase"/>
    <property type="match status" value="1"/>
</dbReference>
<dbReference type="InterPro" id="IPR006680">
    <property type="entry name" value="Amidohydro-rel"/>
</dbReference>
<keyword evidence="4" id="KW-1185">Reference proteome</keyword>
<dbReference type="GO" id="GO:0016810">
    <property type="term" value="F:hydrolase activity, acting on carbon-nitrogen (but not peptide) bonds"/>
    <property type="evidence" value="ECO:0007669"/>
    <property type="project" value="InterPro"/>
</dbReference>
<dbReference type="InterPro" id="IPR032466">
    <property type="entry name" value="Metal_Hydrolase"/>
</dbReference>
<dbReference type="PANTHER" id="PTHR36842">
    <property type="entry name" value="PROTEIN TOLB HOMOLOG"/>
    <property type="match status" value="1"/>
</dbReference>
<reference evidence="3" key="1">
    <citation type="submission" date="2023-04" db="EMBL/GenBank/DDBJ databases">
        <title>Complete genome sequence of Temperatibacter marinus.</title>
        <authorList>
            <person name="Rong J.-C."/>
            <person name="Yi M.-L."/>
            <person name="Zhao Q."/>
        </authorList>
    </citation>
    <scope>NUCLEOTIDE SEQUENCE</scope>
    <source>
        <strain evidence="3">NBRC 110045</strain>
    </source>
</reference>
<dbReference type="SUPFAM" id="SSF69304">
    <property type="entry name" value="Tricorn protease N-terminal domain"/>
    <property type="match status" value="1"/>
</dbReference>
<dbReference type="Gene3D" id="2.30.40.10">
    <property type="entry name" value="Urease, subunit C, domain 1"/>
    <property type="match status" value="1"/>
</dbReference>
<protein>
    <submittedName>
        <fullName evidence="3">Amidohydrolase family protein</fullName>
    </submittedName>
</protein>
<dbReference type="AlphaFoldDB" id="A0AA52EFN7"/>
<feature type="chain" id="PRO_5041425715" evidence="1">
    <location>
        <begin position="24"/>
        <end position="1075"/>
    </location>
</feature>
<dbReference type="RefSeq" id="WP_310798656.1">
    <property type="nucleotide sequence ID" value="NZ_CP123872.1"/>
</dbReference>
<evidence type="ECO:0000313" key="4">
    <source>
        <dbReference type="Proteomes" id="UP001268683"/>
    </source>
</evidence>
<dbReference type="Proteomes" id="UP001268683">
    <property type="component" value="Chromosome"/>
</dbReference>
<dbReference type="SUPFAM" id="SSF82171">
    <property type="entry name" value="DPP6 N-terminal domain-like"/>
    <property type="match status" value="1"/>
</dbReference>
<dbReference type="Pfam" id="PF26549">
    <property type="entry name" value="Tricorn_N"/>
    <property type="match status" value="1"/>
</dbReference>
<dbReference type="Gene3D" id="3.30.110.90">
    <property type="entry name" value="Amidohydrolase"/>
    <property type="match status" value="1"/>
</dbReference>
<dbReference type="PANTHER" id="PTHR36842:SF1">
    <property type="entry name" value="PROTEIN TOLB"/>
    <property type="match status" value="1"/>
</dbReference>
<dbReference type="InterPro" id="IPR011042">
    <property type="entry name" value="6-blade_b-propeller_TolB-like"/>
</dbReference>
<feature type="domain" description="Amidohydrolase-related" evidence="2">
    <location>
        <begin position="714"/>
        <end position="1046"/>
    </location>
</feature>
<dbReference type="InterPro" id="IPR011059">
    <property type="entry name" value="Metal-dep_hydrolase_composite"/>
</dbReference>
<dbReference type="Gene3D" id="2.120.10.30">
    <property type="entry name" value="TolB, C-terminal domain"/>
    <property type="match status" value="3"/>
</dbReference>
<dbReference type="Gene3D" id="1.20.58.520">
    <property type="entry name" value="Amidohydrolase"/>
    <property type="match status" value="1"/>
</dbReference>